<accession>A0A9D1MMM1</accession>
<reference evidence="2" key="2">
    <citation type="journal article" date="2021" name="PeerJ">
        <title>Extensive microbial diversity within the chicken gut microbiome revealed by metagenomics and culture.</title>
        <authorList>
            <person name="Gilroy R."/>
            <person name="Ravi A."/>
            <person name="Getino M."/>
            <person name="Pursley I."/>
            <person name="Horton D.L."/>
            <person name="Alikhan N.F."/>
            <person name="Baker D."/>
            <person name="Gharbi K."/>
            <person name="Hall N."/>
            <person name="Watson M."/>
            <person name="Adriaenssens E.M."/>
            <person name="Foster-Nyarko E."/>
            <person name="Jarju S."/>
            <person name="Secka A."/>
            <person name="Antonio M."/>
            <person name="Oren A."/>
            <person name="Chaudhuri R.R."/>
            <person name="La Ragione R."/>
            <person name="Hildebrand F."/>
            <person name="Pallen M.J."/>
        </authorList>
    </citation>
    <scope>NUCLEOTIDE SEQUENCE</scope>
    <source>
        <strain evidence="2">9366</strain>
    </source>
</reference>
<organism evidence="2 3">
    <name type="scientific">Candidatus Caccalectryoclostridium excrementigallinarum</name>
    <dbReference type="NCBI Taxonomy" id="2840710"/>
    <lineage>
        <taxon>Bacteria</taxon>
        <taxon>Bacillati</taxon>
        <taxon>Bacillota</taxon>
        <taxon>Clostridia</taxon>
        <taxon>Christensenellales</taxon>
        <taxon>Christensenellaceae</taxon>
        <taxon>Christensenellaceae incertae sedis</taxon>
        <taxon>Candidatus Caccalectryoclostridium</taxon>
    </lineage>
</organism>
<dbReference type="PANTHER" id="PTHR18964">
    <property type="entry name" value="ROK (REPRESSOR, ORF, KINASE) FAMILY"/>
    <property type="match status" value="1"/>
</dbReference>
<dbReference type="PANTHER" id="PTHR18964:SF149">
    <property type="entry name" value="BIFUNCTIONAL UDP-N-ACETYLGLUCOSAMINE 2-EPIMERASE_N-ACETYLMANNOSAMINE KINASE"/>
    <property type="match status" value="1"/>
</dbReference>
<comment type="caution">
    <text evidence="2">The sequence shown here is derived from an EMBL/GenBank/DDBJ whole genome shotgun (WGS) entry which is preliminary data.</text>
</comment>
<dbReference type="Gene3D" id="3.30.420.40">
    <property type="match status" value="2"/>
</dbReference>
<name>A0A9D1MMM1_9FIRM</name>
<dbReference type="Proteomes" id="UP000824145">
    <property type="component" value="Unassembled WGS sequence"/>
</dbReference>
<gene>
    <name evidence="2" type="ORF">IAB07_04875</name>
</gene>
<dbReference type="AlphaFoldDB" id="A0A9D1MMM1"/>
<evidence type="ECO:0000313" key="3">
    <source>
        <dbReference type="Proteomes" id="UP000824145"/>
    </source>
</evidence>
<dbReference type="Pfam" id="PF00480">
    <property type="entry name" value="ROK"/>
    <property type="match status" value="1"/>
</dbReference>
<proteinExistence type="inferred from homology"/>
<dbReference type="InterPro" id="IPR000600">
    <property type="entry name" value="ROK"/>
</dbReference>
<comment type="similarity">
    <text evidence="1">Belongs to the ROK (NagC/XylR) family.</text>
</comment>
<evidence type="ECO:0000313" key="2">
    <source>
        <dbReference type="EMBL" id="HIU63077.1"/>
    </source>
</evidence>
<reference evidence="2" key="1">
    <citation type="submission" date="2020-10" db="EMBL/GenBank/DDBJ databases">
        <authorList>
            <person name="Gilroy R."/>
        </authorList>
    </citation>
    <scope>NUCLEOTIDE SEQUENCE</scope>
    <source>
        <strain evidence="2">9366</strain>
    </source>
</reference>
<dbReference type="EMBL" id="DVNJ01000027">
    <property type="protein sequence ID" value="HIU63077.1"/>
    <property type="molecule type" value="Genomic_DNA"/>
</dbReference>
<dbReference type="InterPro" id="IPR043129">
    <property type="entry name" value="ATPase_NBD"/>
</dbReference>
<protein>
    <submittedName>
        <fullName evidence="2">ROK family protein</fullName>
    </submittedName>
</protein>
<dbReference type="SUPFAM" id="SSF53067">
    <property type="entry name" value="Actin-like ATPase domain"/>
    <property type="match status" value="1"/>
</dbReference>
<evidence type="ECO:0000256" key="1">
    <source>
        <dbReference type="ARBA" id="ARBA00006479"/>
    </source>
</evidence>
<sequence>MKLIGVDIGGTGIKSALISCGRASDGGSYKILHRSSVPTEAKYGRDHIVENICKAIDNYRSRTDCAVIGVGSAGDIDDSCGKVTYATAALPGFTGLDLRGALKARFGGKIVVVNDASAALIGEVYVGGSKGERPMMLTLGTGLGCAMIKDREKLGCGSVDNIRIGHYVLHEGGRDCRCGKKGCAEMYVSATGLKMNADKDKVEDILYNAEYAFAVDKFCSDFKKVLEYACLTYDPDEILIGGGVVEMAEQWWDKLCDMCSSDVSKRLKKAELGNRAALLGSAYAALNGNFGMQMSYDK</sequence>